<protein>
    <recommendedName>
        <fullName evidence="6">Nucleotide-diphospho-sugar transferase domain-containing protein</fullName>
    </recommendedName>
</protein>
<dbReference type="PANTHER" id="PTHR31306">
    <property type="entry name" value="ALPHA-1,6-MANNOSYLTRANSFERASE MNN11-RELATED"/>
    <property type="match status" value="1"/>
</dbReference>
<dbReference type="InterPro" id="IPR029044">
    <property type="entry name" value="Nucleotide-diphossugar_trans"/>
</dbReference>
<keyword evidence="2" id="KW-0328">Glycosyltransferase</keyword>
<evidence type="ECO:0000256" key="1">
    <source>
        <dbReference type="ARBA" id="ARBA00005664"/>
    </source>
</evidence>
<name>A0A8E2EBA8_9PEZI</name>
<dbReference type="PANTHER" id="PTHR31306:SF3">
    <property type="entry name" value="NUCLEOTIDE-DIPHOSPHO-SUGAR TRANSFERASE DOMAIN-CONTAINING PROTEIN"/>
    <property type="match status" value="1"/>
</dbReference>
<evidence type="ECO:0000256" key="3">
    <source>
        <dbReference type="ARBA" id="ARBA00022679"/>
    </source>
</evidence>
<dbReference type="Proteomes" id="UP000250266">
    <property type="component" value="Unassembled WGS sequence"/>
</dbReference>
<dbReference type="SUPFAM" id="SSF53448">
    <property type="entry name" value="Nucleotide-diphospho-sugar transferases"/>
    <property type="match status" value="1"/>
</dbReference>
<reference evidence="4 5" key="1">
    <citation type="journal article" date="2016" name="Nat. Commun.">
        <title>Ectomycorrhizal ecology is imprinted in the genome of the dominant symbiotic fungus Cenococcum geophilum.</title>
        <authorList>
            <consortium name="DOE Joint Genome Institute"/>
            <person name="Peter M."/>
            <person name="Kohler A."/>
            <person name="Ohm R.A."/>
            <person name="Kuo A."/>
            <person name="Krutzmann J."/>
            <person name="Morin E."/>
            <person name="Arend M."/>
            <person name="Barry K.W."/>
            <person name="Binder M."/>
            <person name="Choi C."/>
            <person name="Clum A."/>
            <person name="Copeland A."/>
            <person name="Grisel N."/>
            <person name="Haridas S."/>
            <person name="Kipfer T."/>
            <person name="LaButti K."/>
            <person name="Lindquist E."/>
            <person name="Lipzen A."/>
            <person name="Maire R."/>
            <person name="Meier B."/>
            <person name="Mihaltcheva S."/>
            <person name="Molinier V."/>
            <person name="Murat C."/>
            <person name="Poggeler S."/>
            <person name="Quandt C.A."/>
            <person name="Sperisen C."/>
            <person name="Tritt A."/>
            <person name="Tisserant E."/>
            <person name="Crous P.W."/>
            <person name="Henrissat B."/>
            <person name="Nehls U."/>
            <person name="Egli S."/>
            <person name="Spatafora J.W."/>
            <person name="Grigoriev I.V."/>
            <person name="Martin F.M."/>
        </authorList>
    </citation>
    <scope>NUCLEOTIDE SEQUENCE [LARGE SCALE GENOMIC DNA]</scope>
    <source>
        <strain evidence="4 5">CBS 459.81</strain>
    </source>
</reference>
<dbReference type="OrthoDB" id="3763672at2759"/>
<organism evidence="4 5">
    <name type="scientific">Lepidopterella palustris CBS 459.81</name>
    <dbReference type="NCBI Taxonomy" id="1314670"/>
    <lineage>
        <taxon>Eukaryota</taxon>
        <taxon>Fungi</taxon>
        <taxon>Dikarya</taxon>
        <taxon>Ascomycota</taxon>
        <taxon>Pezizomycotina</taxon>
        <taxon>Dothideomycetes</taxon>
        <taxon>Pleosporomycetidae</taxon>
        <taxon>Mytilinidiales</taxon>
        <taxon>Argynnaceae</taxon>
        <taxon>Lepidopterella</taxon>
    </lineage>
</organism>
<comment type="similarity">
    <text evidence="1">Belongs to the glycosyltransferase 34 family.</text>
</comment>
<evidence type="ECO:0000313" key="5">
    <source>
        <dbReference type="Proteomes" id="UP000250266"/>
    </source>
</evidence>
<evidence type="ECO:0000313" key="4">
    <source>
        <dbReference type="EMBL" id="OCK80830.1"/>
    </source>
</evidence>
<gene>
    <name evidence="4" type="ORF">K432DRAFT_33285</name>
</gene>
<evidence type="ECO:0008006" key="6">
    <source>
        <dbReference type="Google" id="ProtNLM"/>
    </source>
</evidence>
<dbReference type="Gene3D" id="3.90.550.10">
    <property type="entry name" value="Spore Coat Polysaccharide Biosynthesis Protein SpsA, Chain A"/>
    <property type="match status" value="1"/>
</dbReference>
<sequence length="367" mass="42233">MIARLFGMQTAGNTRNLLLSLSVILLVSTLGYFAYQSPARDCVFDSQHKPTYGSPTSTNSDSITLHQVLQFVYNPTKFSITQPSFTNNGVQYRLPSNPRFQKPLGKEICILDIDTRPFTNENQIMHDGPFVWSGLDRYSAGIMSHFTYANIHGYDYKFVRAANFTDRSPTWIKPSAIANVLKNYKFVVFLDADATVNHMQIPMEWLFNYWDINEKISLAMALDPDGPEGVNNDTNGRVYTNTGFIIAQQSARTQEILRAWDECPSDTRYPGCSTWKKPRFHEQSAFGSYVRYDYDENVKELPCTEANGEPDYEKCPGVFISHFWWRTDNVKRYYGDYALQSLTERLQNALINRKEEIVRVQSKNEIE</sequence>
<dbReference type="InterPro" id="IPR008630">
    <property type="entry name" value="Glyco_trans_34"/>
</dbReference>
<proteinExistence type="inferred from homology"/>
<dbReference type="GO" id="GO:0016757">
    <property type="term" value="F:glycosyltransferase activity"/>
    <property type="evidence" value="ECO:0007669"/>
    <property type="project" value="UniProtKB-KW"/>
</dbReference>
<dbReference type="GO" id="GO:0000139">
    <property type="term" value="C:Golgi membrane"/>
    <property type="evidence" value="ECO:0007669"/>
    <property type="project" value="TreeGrafter"/>
</dbReference>
<dbReference type="Pfam" id="PF05637">
    <property type="entry name" value="Glyco_transf_34"/>
    <property type="match status" value="1"/>
</dbReference>
<dbReference type="GO" id="GO:0006487">
    <property type="term" value="P:protein N-linked glycosylation"/>
    <property type="evidence" value="ECO:0007669"/>
    <property type="project" value="TreeGrafter"/>
</dbReference>
<dbReference type="AlphaFoldDB" id="A0A8E2EBA8"/>
<keyword evidence="5" id="KW-1185">Reference proteome</keyword>
<keyword evidence="3" id="KW-0808">Transferase</keyword>
<evidence type="ECO:0000256" key="2">
    <source>
        <dbReference type="ARBA" id="ARBA00022676"/>
    </source>
</evidence>
<dbReference type="EMBL" id="KV744943">
    <property type="protein sequence ID" value="OCK80830.1"/>
    <property type="molecule type" value="Genomic_DNA"/>
</dbReference>
<accession>A0A8E2EBA8</accession>